<accession>A0A3A9Z3C0</accession>
<dbReference type="InterPro" id="IPR036689">
    <property type="entry name" value="ESAT-6-like_sf"/>
</dbReference>
<evidence type="ECO:0000256" key="2">
    <source>
        <dbReference type="SAM" id="Phobius"/>
    </source>
</evidence>
<comment type="caution">
    <text evidence="4">The sequence shown here is derived from an EMBL/GenBank/DDBJ whole genome shotgun (WGS) entry which is preliminary data.</text>
</comment>
<dbReference type="Gene3D" id="1.10.287.1060">
    <property type="entry name" value="ESAT-6-like"/>
    <property type="match status" value="1"/>
</dbReference>
<dbReference type="Pfam" id="PF21725">
    <property type="entry name" value="T7SS_signal"/>
    <property type="match status" value="1"/>
</dbReference>
<evidence type="ECO:0000256" key="1">
    <source>
        <dbReference type="SAM" id="Coils"/>
    </source>
</evidence>
<keyword evidence="2" id="KW-0812">Transmembrane</keyword>
<dbReference type="InterPro" id="IPR049082">
    <property type="entry name" value="T7SS_signal"/>
</dbReference>
<keyword evidence="1" id="KW-0175">Coiled coil</keyword>
<keyword evidence="5" id="KW-1185">Reference proteome</keyword>
<feature type="transmembrane region" description="Helical" evidence="2">
    <location>
        <begin position="242"/>
        <end position="261"/>
    </location>
</feature>
<keyword evidence="2" id="KW-1133">Transmembrane helix</keyword>
<dbReference type="EMBL" id="RBAL01000005">
    <property type="protein sequence ID" value="RKN42951.1"/>
    <property type="molecule type" value="Genomic_DNA"/>
</dbReference>
<feature type="domain" description="Putative T7SS secretion signal" evidence="3">
    <location>
        <begin position="12"/>
        <end position="180"/>
    </location>
</feature>
<sequence>MAGRPADWSPLTEDGRDPIPGDWELVREAAARYRRTADAIERAKTLLGNVTNASNGWRGESGDAFREKATELSDNVFKAWGRYDATANALAGYWPTFEEAQEQSLDLRTQALSVQDDIQVYTHRVHSIDTEGGTDEENEQAQSDLDEAQGHLNDAQARLNGLRNQLHNLITMKDDAADAAANAIGDFIGDDGLKDGWSDRFKTFFDGLKNILIAIGEWASKIAAIAGVLALLVGWIPVIGQALAAVLGTIALIASCFSLLGNILKGDWLGAALDLVGIVTFGIGRAVTPALRAAGQSSRFAAFRSLRGMMQFGNRAARTARAEGIIGSTAGRLHGANVIASRFSNPSGIMGWGRAAFGPRGIASEFGEGMRTIFSGSAWRQAGVEGLAGLRNIPNAFRTAGVGGALHAGAHSVFANPGAAADALSLGRAAQNGAQISGFAGASGAFLGAGGAGAASGLGGLIFKDGVGSLVDWNGISLGGDNPLPGDAAGVGDFTYRPEEAAVQ</sequence>
<dbReference type="SUPFAM" id="SSF140453">
    <property type="entry name" value="EsxAB dimer-like"/>
    <property type="match status" value="1"/>
</dbReference>
<keyword evidence="2" id="KW-0472">Membrane</keyword>
<organism evidence="4 5">
    <name type="scientific">Streptomyces hoynatensis</name>
    <dbReference type="NCBI Taxonomy" id="1141874"/>
    <lineage>
        <taxon>Bacteria</taxon>
        <taxon>Bacillati</taxon>
        <taxon>Actinomycetota</taxon>
        <taxon>Actinomycetes</taxon>
        <taxon>Kitasatosporales</taxon>
        <taxon>Streptomycetaceae</taxon>
        <taxon>Streptomyces</taxon>
    </lineage>
</organism>
<proteinExistence type="predicted"/>
<protein>
    <submittedName>
        <fullName evidence="4">WXG100 family type VII secretion target</fullName>
    </submittedName>
</protein>
<evidence type="ECO:0000313" key="5">
    <source>
        <dbReference type="Proteomes" id="UP000272474"/>
    </source>
</evidence>
<dbReference type="RefSeq" id="WP_120678066.1">
    <property type="nucleotide sequence ID" value="NZ_RBAL01000005.1"/>
</dbReference>
<evidence type="ECO:0000313" key="4">
    <source>
        <dbReference type="EMBL" id="RKN42951.1"/>
    </source>
</evidence>
<reference evidence="4 5" key="1">
    <citation type="journal article" date="2014" name="Int. J. Syst. Evol. Microbiol.">
        <title>Streptomyces hoynatensis sp. nov., isolated from deep marine sediment.</title>
        <authorList>
            <person name="Veyisoglu A."/>
            <person name="Sahin N."/>
        </authorList>
    </citation>
    <scope>NUCLEOTIDE SEQUENCE [LARGE SCALE GENOMIC DNA]</scope>
    <source>
        <strain evidence="4 5">KCTC 29097</strain>
    </source>
</reference>
<evidence type="ECO:0000259" key="3">
    <source>
        <dbReference type="Pfam" id="PF21725"/>
    </source>
</evidence>
<dbReference type="OrthoDB" id="4336761at2"/>
<dbReference type="AlphaFoldDB" id="A0A3A9Z3C0"/>
<gene>
    <name evidence="4" type="ORF">D7294_10505</name>
</gene>
<name>A0A3A9Z3C0_9ACTN</name>
<dbReference type="Proteomes" id="UP000272474">
    <property type="component" value="Unassembled WGS sequence"/>
</dbReference>
<feature type="coiled-coil region" evidence="1">
    <location>
        <begin position="138"/>
        <end position="172"/>
    </location>
</feature>
<feature type="transmembrane region" description="Helical" evidence="2">
    <location>
        <begin position="218"/>
        <end position="236"/>
    </location>
</feature>